<dbReference type="RefSeq" id="WP_168062305.1">
    <property type="nucleotide sequence ID" value="NZ_VTOW01000003.1"/>
</dbReference>
<keyword evidence="6" id="KW-1185">Reference proteome</keyword>
<dbReference type="PANTHER" id="PTHR11527">
    <property type="entry name" value="HEAT-SHOCK PROTEIN 20 FAMILY MEMBER"/>
    <property type="match status" value="1"/>
</dbReference>
<evidence type="ECO:0000256" key="1">
    <source>
        <dbReference type="PROSITE-ProRule" id="PRU00285"/>
    </source>
</evidence>
<organism evidence="5 6">
    <name type="scientific">Candidatus Manganitrophus noduliformans</name>
    <dbReference type="NCBI Taxonomy" id="2606439"/>
    <lineage>
        <taxon>Bacteria</taxon>
        <taxon>Pseudomonadati</taxon>
        <taxon>Nitrospirota</taxon>
        <taxon>Nitrospiria</taxon>
        <taxon>Candidatus Troglogloeales</taxon>
        <taxon>Candidatus Manganitrophaceae</taxon>
        <taxon>Candidatus Manganitrophus</taxon>
    </lineage>
</organism>
<comment type="similarity">
    <text evidence="1 2">Belongs to the small heat shock protein (HSP20) family.</text>
</comment>
<dbReference type="SUPFAM" id="SSF49764">
    <property type="entry name" value="HSP20-like chaperones"/>
    <property type="match status" value="1"/>
</dbReference>
<comment type="caution">
    <text evidence="5">The sequence shown here is derived from an EMBL/GenBank/DDBJ whole genome shotgun (WGS) entry which is preliminary data.</text>
</comment>
<feature type="region of interest" description="Disordered" evidence="3">
    <location>
        <begin position="139"/>
        <end position="158"/>
    </location>
</feature>
<dbReference type="InterPro" id="IPR008978">
    <property type="entry name" value="HSP20-like_chaperone"/>
</dbReference>
<proteinExistence type="inferred from homology"/>
<dbReference type="Gene3D" id="2.60.40.790">
    <property type="match status" value="1"/>
</dbReference>
<feature type="domain" description="SHSP" evidence="4">
    <location>
        <begin position="37"/>
        <end position="148"/>
    </location>
</feature>
<gene>
    <name evidence="5" type="ORF">MNODULE_17510</name>
</gene>
<reference evidence="5 6" key="1">
    <citation type="journal article" date="2020" name="Nature">
        <title>Bacterial chemolithoautotrophy via manganese oxidation.</title>
        <authorList>
            <person name="Yu H."/>
            <person name="Leadbetter J.R."/>
        </authorList>
    </citation>
    <scope>NUCLEOTIDE SEQUENCE [LARGE SCALE GENOMIC DNA]</scope>
    <source>
        <strain evidence="5 6">Mn-1</strain>
    </source>
</reference>
<accession>A0A7X6DSF2</accession>
<evidence type="ECO:0000313" key="6">
    <source>
        <dbReference type="Proteomes" id="UP000534783"/>
    </source>
</evidence>
<dbReference type="EMBL" id="VTOW01000003">
    <property type="protein sequence ID" value="NKE72552.1"/>
    <property type="molecule type" value="Genomic_DNA"/>
</dbReference>
<dbReference type="AlphaFoldDB" id="A0A7X6DSF2"/>
<evidence type="ECO:0000256" key="2">
    <source>
        <dbReference type="RuleBase" id="RU003616"/>
    </source>
</evidence>
<dbReference type="PROSITE" id="PS01031">
    <property type="entry name" value="SHSP"/>
    <property type="match status" value="1"/>
</dbReference>
<dbReference type="CDD" id="cd06464">
    <property type="entry name" value="ACD_sHsps-like"/>
    <property type="match status" value="1"/>
</dbReference>
<dbReference type="InterPro" id="IPR002068">
    <property type="entry name" value="A-crystallin/Hsp20_dom"/>
</dbReference>
<name>A0A7X6DSF2_9BACT</name>
<dbReference type="Proteomes" id="UP000534783">
    <property type="component" value="Unassembled WGS sequence"/>
</dbReference>
<dbReference type="Pfam" id="PF00011">
    <property type="entry name" value="HSP20"/>
    <property type="match status" value="1"/>
</dbReference>
<protein>
    <submittedName>
        <fullName evidence="5">Hsp20/alpha crystallin family protein</fullName>
    </submittedName>
</protein>
<evidence type="ECO:0000259" key="4">
    <source>
        <dbReference type="PROSITE" id="PS01031"/>
    </source>
</evidence>
<dbReference type="InterPro" id="IPR031107">
    <property type="entry name" value="Small_HSP"/>
</dbReference>
<evidence type="ECO:0000313" key="5">
    <source>
        <dbReference type="EMBL" id="NKE72552.1"/>
    </source>
</evidence>
<sequence length="158" mass="18067">MRKDRSNQRPFKLKRQFYDLFKMIFGQRSSGAGLHTDQETVWTPPADLYREDGRWVVRVELPGVNSNDVFVSVVDDRLIIRGERKLSEALKSEYCILHECSTGSFERIISLPAPVPEDQIKAGYRQGILSITFPATEEKGKRIEIQSEEPPEETPKAA</sequence>
<evidence type="ECO:0000256" key="3">
    <source>
        <dbReference type="SAM" id="MobiDB-lite"/>
    </source>
</evidence>